<dbReference type="FunFam" id="2.60.40.10:FF:000366">
    <property type="entry name" value="fibronectin type-III domain-containing protein 3A isoform X1"/>
    <property type="match status" value="1"/>
</dbReference>
<protein>
    <recommendedName>
        <fullName evidence="9">Fibronectin type-III domain-containing protein</fullName>
    </recommendedName>
</protein>
<feature type="domain" description="Fibronectin type-III" evidence="9">
    <location>
        <begin position="1156"/>
        <end position="1256"/>
    </location>
</feature>
<sequence length="1303" mass="144454">MSVWPQSRPHLARQAYRRRTQPYSGHLRIPSQASRLRKVTASHLLKGRQDAVSPARYGGGIERLPRLPKGPPGIRRPQGPFSARCGAPLHTSSAPAKRSAEVVDGRDCQRMIIPAMMADRPPPLEATSLLNDVPLLPHMVNGENIQQVILVQVNPGETFTIRTEDGHIQCIQGPAHVPMMSPNGSMPPIFVPPGYVSQVVEENGVRKVLVLPHSTEFHPSVHPAPPHVTHYMHPHPALLPHPPHPVYSPGAGEIPPQFIHQHQPPHIYQEQESRSHIRTNFIQRDERTMKMQEQLRKRLKDRQTTGSVNSKPNSPPPSPHKMLNPASADNQNGCGKGQSFSADMLKTNVLESARSSSPVDADIKEIDREIKKLQDVISVFDKPIVSNVQARSAVLTWSKPVISENEGCSVDTITGIFTYELTLSNSGKNGKFKSVHKGDETTFNLLDLRPATEYHARVSVLCSSMEGSVSEIVSFKTESCEPDAPAPPKLINRTKNSLNLQWKATSDNGAKINDFLLEWDEGKNGAFKECYMGHLKQYKQTKLSPSTKYAFRVAAKNDIGMSDFSDIVLIYTAGSVPPTPLPPRLIQAGITWLSLQWCPPNGVYSEESLTYILEMEEEGSGYGFKPRHHGEELMCTVRTLKRSTLYKFRVFAKNSEGRSNPSEIVEYSTASEKPGSPSKPSVKGKIHTHSIKVIWEAPKDDGGSEISKYVLEISETLNGNVWDAVYSGSTKEYICDHLNPGSWYRFRVHCLNSAGQSPVSDILTVQTSAVTPGPCTPPHLSKKAKSKEITLNWDPPPVDGGSAIIEYTLEMADCEHGDRQTVYKGPDHTCTVSSLLPGRAYFFWIKASNKVGCGPYSETAEICTSPGPPDQCRRPLLSCKNATCVAVAWESPLCNGAEITEYRLEWGQMEGCMQIIYNGPCVTYEVKNLTPATTYYCRVQAMNDAGFGLFGEIGMVTTPVSAPAAVSVLHVLEDQQMELPLHAPSTCLTLQWAEPCCHGMEITGYVLEYGEKQLVTVTNVTTHTLENLQPDTLYRIRVQAVNGCGAGPFSHSIKAKTKPLPPNSPLLECVVFSHQSLKLKWGEGTSKSFISNPTHYNLLMEDKFGRFVTIYSGPCHTYKVQRLNESTEYSFKIQAYNDAGEGPFSEVYTFSTIKSPPSSMKAPRVQQLKINCCEVTWEPLPPMKGDNIVYVLQLANGREFDQVYKGPETSFCFTNYPANSENRFRVCACRQYQGSSGLQELYGPYSPSTVFTSQKQECAEITSEPTKPKKICLSDEQFAFLLLMGFATLAVLFAFIIQYFVIK</sequence>
<keyword evidence="5 8" id="KW-0472">Membrane</keyword>
<evidence type="ECO:0000256" key="8">
    <source>
        <dbReference type="SAM" id="Phobius"/>
    </source>
</evidence>
<evidence type="ECO:0000256" key="7">
    <source>
        <dbReference type="SAM" id="MobiDB-lite"/>
    </source>
</evidence>
<keyword evidence="2 8" id="KW-0812">Transmembrane</keyword>
<feature type="domain" description="Fibronectin type-III" evidence="9">
    <location>
        <begin position="579"/>
        <end position="672"/>
    </location>
</feature>
<evidence type="ECO:0000313" key="11">
    <source>
        <dbReference type="Proteomes" id="UP001066276"/>
    </source>
</evidence>
<dbReference type="SUPFAM" id="SSF49265">
    <property type="entry name" value="Fibronectin type III"/>
    <property type="match status" value="5"/>
</dbReference>
<evidence type="ECO:0000256" key="4">
    <source>
        <dbReference type="ARBA" id="ARBA00022989"/>
    </source>
</evidence>
<comment type="similarity">
    <text evidence="6">Belongs to the FNDC3 family.</text>
</comment>
<dbReference type="InterPro" id="IPR013783">
    <property type="entry name" value="Ig-like_fold"/>
</dbReference>
<feature type="transmembrane region" description="Helical" evidence="8">
    <location>
        <begin position="1278"/>
        <end position="1302"/>
    </location>
</feature>
<feature type="region of interest" description="Disordered" evidence="7">
    <location>
        <begin position="658"/>
        <end position="684"/>
    </location>
</feature>
<dbReference type="InterPro" id="IPR036116">
    <property type="entry name" value="FN3_sf"/>
</dbReference>
<organism evidence="10 11">
    <name type="scientific">Pleurodeles waltl</name>
    <name type="common">Iberian ribbed newt</name>
    <dbReference type="NCBI Taxonomy" id="8319"/>
    <lineage>
        <taxon>Eukaryota</taxon>
        <taxon>Metazoa</taxon>
        <taxon>Chordata</taxon>
        <taxon>Craniata</taxon>
        <taxon>Vertebrata</taxon>
        <taxon>Euteleostomi</taxon>
        <taxon>Amphibia</taxon>
        <taxon>Batrachia</taxon>
        <taxon>Caudata</taxon>
        <taxon>Salamandroidea</taxon>
        <taxon>Salamandridae</taxon>
        <taxon>Pleurodelinae</taxon>
        <taxon>Pleurodeles</taxon>
    </lineage>
</organism>
<keyword evidence="3" id="KW-0677">Repeat</keyword>
<evidence type="ECO:0000256" key="6">
    <source>
        <dbReference type="ARBA" id="ARBA00038207"/>
    </source>
</evidence>
<feature type="compositionally biased region" description="Basic and acidic residues" evidence="7">
    <location>
        <begin position="283"/>
        <end position="296"/>
    </location>
</feature>
<dbReference type="Gene3D" id="2.60.40.10">
    <property type="entry name" value="Immunoglobulins"/>
    <property type="match status" value="9"/>
</dbReference>
<evidence type="ECO:0000256" key="5">
    <source>
        <dbReference type="ARBA" id="ARBA00023136"/>
    </source>
</evidence>
<dbReference type="Pfam" id="PF00041">
    <property type="entry name" value="fn3"/>
    <property type="match status" value="8"/>
</dbReference>
<feature type="domain" description="Fibronectin type-III" evidence="9">
    <location>
        <begin position="676"/>
        <end position="770"/>
    </location>
</feature>
<dbReference type="PANTHER" id="PTHR24099:SF14">
    <property type="entry name" value="FIBRONECTIN TYPE III DOMAIN CONTAINING 3C2-RELATED"/>
    <property type="match status" value="1"/>
</dbReference>
<name>A0AAV7VEG4_PLEWA</name>
<dbReference type="FunFam" id="2.60.40.10:FF:000180">
    <property type="entry name" value="Fibronectin type III domain containing 3A"/>
    <property type="match status" value="1"/>
</dbReference>
<feature type="region of interest" description="Disordered" evidence="7">
    <location>
        <begin position="50"/>
        <end position="73"/>
    </location>
</feature>
<reference evidence="10" key="1">
    <citation type="journal article" date="2022" name="bioRxiv">
        <title>Sequencing and chromosome-scale assembly of the giantPleurodeles waltlgenome.</title>
        <authorList>
            <person name="Brown T."/>
            <person name="Elewa A."/>
            <person name="Iarovenko S."/>
            <person name="Subramanian E."/>
            <person name="Araus A.J."/>
            <person name="Petzold A."/>
            <person name="Susuki M."/>
            <person name="Suzuki K.-i.T."/>
            <person name="Hayashi T."/>
            <person name="Toyoda A."/>
            <person name="Oliveira C."/>
            <person name="Osipova E."/>
            <person name="Leigh N.D."/>
            <person name="Simon A."/>
            <person name="Yun M.H."/>
        </authorList>
    </citation>
    <scope>NUCLEOTIDE SEQUENCE</scope>
    <source>
        <strain evidence="10">20211129_DDA</strain>
        <tissue evidence="10">Liver</tissue>
    </source>
</reference>
<dbReference type="EMBL" id="JANPWB010000003">
    <property type="protein sequence ID" value="KAJ1198630.1"/>
    <property type="molecule type" value="Genomic_DNA"/>
</dbReference>
<feature type="compositionally biased region" description="Polar residues" evidence="7">
    <location>
        <begin position="327"/>
        <end position="340"/>
    </location>
</feature>
<evidence type="ECO:0000256" key="3">
    <source>
        <dbReference type="ARBA" id="ARBA00022737"/>
    </source>
</evidence>
<feature type="region of interest" description="Disordered" evidence="7">
    <location>
        <begin position="282"/>
        <end position="340"/>
    </location>
</feature>
<gene>
    <name evidence="10" type="ORF">NDU88_002469</name>
</gene>
<proteinExistence type="inferred from homology"/>
<dbReference type="CDD" id="cd00063">
    <property type="entry name" value="FN3"/>
    <property type="match status" value="8"/>
</dbReference>
<dbReference type="PRINTS" id="PR00014">
    <property type="entry name" value="FNTYPEIII"/>
</dbReference>
<dbReference type="Proteomes" id="UP001066276">
    <property type="component" value="Chromosome 2_1"/>
</dbReference>
<keyword evidence="11" id="KW-1185">Reference proteome</keyword>
<dbReference type="PANTHER" id="PTHR24099">
    <property type="entry name" value="E3 UBIQUITIN-PROTEIN LIGASE TRIM36-RELATED"/>
    <property type="match status" value="1"/>
</dbReference>
<feature type="domain" description="Fibronectin type-III" evidence="9">
    <location>
        <begin position="1061"/>
        <end position="1155"/>
    </location>
</feature>
<evidence type="ECO:0000259" key="9">
    <source>
        <dbReference type="PROSITE" id="PS50853"/>
    </source>
</evidence>
<feature type="domain" description="Fibronectin type-III" evidence="9">
    <location>
        <begin position="973"/>
        <end position="1060"/>
    </location>
</feature>
<feature type="domain" description="Fibronectin type-III" evidence="9">
    <location>
        <begin position="379"/>
        <end position="480"/>
    </location>
</feature>
<dbReference type="SMART" id="SM00060">
    <property type="entry name" value="FN3"/>
    <property type="match status" value="9"/>
</dbReference>
<accession>A0AAV7VEG4</accession>
<dbReference type="GO" id="GO:0016020">
    <property type="term" value="C:membrane"/>
    <property type="evidence" value="ECO:0007669"/>
    <property type="project" value="UniProtKB-SubCell"/>
</dbReference>
<dbReference type="InterPro" id="IPR050617">
    <property type="entry name" value="E3_ligase_FN3/SPRY"/>
</dbReference>
<feature type="domain" description="Fibronectin type-III" evidence="9">
    <location>
        <begin position="774"/>
        <end position="867"/>
    </location>
</feature>
<dbReference type="FunFam" id="2.60.40.10:FF:000373">
    <property type="entry name" value="fibronectin type-III domain-containing protein 3A isoform X1"/>
    <property type="match status" value="1"/>
</dbReference>
<feature type="domain" description="Fibronectin type-III" evidence="9">
    <location>
        <begin position="484"/>
        <end position="575"/>
    </location>
</feature>
<keyword evidence="4 8" id="KW-1133">Transmembrane helix</keyword>
<comment type="caution">
    <text evidence="10">The sequence shown here is derived from an EMBL/GenBank/DDBJ whole genome shotgun (WGS) entry which is preliminary data.</text>
</comment>
<evidence type="ECO:0000256" key="2">
    <source>
        <dbReference type="ARBA" id="ARBA00022692"/>
    </source>
</evidence>
<dbReference type="InterPro" id="IPR003961">
    <property type="entry name" value="FN3_dom"/>
</dbReference>
<dbReference type="FunFam" id="2.60.40.10:FF:001846">
    <property type="entry name" value="Uncharacterized protein, isoform E"/>
    <property type="match status" value="1"/>
</dbReference>
<evidence type="ECO:0000313" key="10">
    <source>
        <dbReference type="EMBL" id="KAJ1198630.1"/>
    </source>
</evidence>
<comment type="subcellular location">
    <subcellularLocation>
        <location evidence="1">Membrane</location>
        <topology evidence="1">Single-pass membrane protein</topology>
    </subcellularLocation>
</comment>
<feature type="domain" description="Fibronectin type-III" evidence="9">
    <location>
        <begin position="868"/>
        <end position="961"/>
    </location>
</feature>
<evidence type="ECO:0000256" key="1">
    <source>
        <dbReference type="ARBA" id="ARBA00004167"/>
    </source>
</evidence>
<dbReference type="PROSITE" id="PS50853">
    <property type="entry name" value="FN3"/>
    <property type="match status" value="9"/>
</dbReference>